<dbReference type="InterPro" id="IPR014216">
    <property type="entry name" value="ABC_transptr_CydD"/>
</dbReference>
<evidence type="ECO:0000256" key="3">
    <source>
        <dbReference type="ARBA" id="ARBA00022741"/>
    </source>
</evidence>
<keyword evidence="11" id="KW-1185">Reference proteome</keyword>
<keyword evidence="3" id="KW-0547">Nucleotide-binding</keyword>
<dbReference type="Pfam" id="PF00664">
    <property type="entry name" value="ABC_membrane"/>
    <property type="match status" value="1"/>
</dbReference>
<dbReference type="SUPFAM" id="SSF52540">
    <property type="entry name" value="P-loop containing nucleoside triphosphate hydrolases"/>
    <property type="match status" value="1"/>
</dbReference>
<organism evidence="10 11">
    <name type="scientific">Alkalibacillus salilacus</name>
    <dbReference type="NCBI Taxonomy" id="284582"/>
    <lineage>
        <taxon>Bacteria</taxon>
        <taxon>Bacillati</taxon>
        <taxon>Bacillota</taxon>
        <taxon>Bacilli</taxon>
        <taxon>Bacillales</taxon>
        <taxon>Bacillaceae</taxon>
        <taxon>Alkalibacillus</taxon>
    </lineage>
</organism>
<dbReference type="InterPro" id="IPR003593">
    <property type="entry name" value="AAA+_ATPase"/>
</dbReference>
<evidence type="ECO:0000256" key="5">
    <source>
        <dbReference type="ARBA" id="ARBA00022989"/>
    </source>
</evidence>
<keyword evidence="5 7" id="KW-1133">Transmembrane helix</keyword>
<dbReference type="PANTHER" id="PTHR24221:SF654">
    <property type="entry name" value="ATP-BINDING CASSETTE SUB-FAMILY B MEMBER 6"/>
    <property type="match status" value="1"/>
</dbReference>
<name>A0ABT9VH00_9BACI</name>
<feature type="transmembrane region" description="Helical" evidence="7">
    <location>
        <begin position="51"/>
        <end position="80"/>
    </location>
</feature>
<dbReference type="Gene3D" id="3.40.50.300">
    <property type="entry name" value="P-loop containing nucleotide triphosphate hydrolases"/>
    <property type="match status" value="1"/>
</dbReference>
<sequence>MSLLKSYVSRISLIQLISVHLLSATMIVLQAFLIVYIINSIFLNNASFLDVVFYLIGLIMVMSLRALLTYTSGHIGISLAKNAKAKLRMQLIHHYTKQPIELASQGRSGSKVSTLLNVVDQTDAYYREYLPQMVRASIVPLTILIIMFTQNWVSGVIVLVTAPFIPIFMAIIGLKTRDKSEEQLNALSNFSGQFLDSVQGLTTLSLFGRAHNEQDLIEKRSDQFRDATLGVLKVAFTSAFMMELISMLSIGLIALELAVGLIIFDSILFTTAFFVLLLAPEFYIALKDLSSAFHSGRESITAGKKLEDALNEQAESINWGDQTIVSVPPRITFSHVTFAYHSEPTLNNISTTIEPGDNVAIVGPSGAGKTTFLHVLAGLLPVHNGTIFINNLKQYDLREDVWFQQLSYITQSPHVFAGSIYDNIAISKPNANFDDVQQAADLAKLTPLINSLENGLETVVGEGGRGLSGGEKQRLALARAFLKQPSLILFDEPTTGLDLETERTLNHAISTLSENATVITVAHRIHTIQSADKILVMENGELTAEGTDEMLKQSSETYRALLDRRGGVNA</sequence>
<feature type="domain" description="ABC transmembrane type-1" evidence="9">
    <location>
        <begin position="21"/>
        <end position="298"/>
    </location>
</feature>
<evidence type="ECO:0000256" key="2">
    <source>
        <dbReference type="ARBA" id="ARBA00022692"/>
    </source>
</evidence>
<dbReference type="PROSITE" id="PS50893">
    <property type="entry name" value="ABC_TRANSPORTER_2"/>
    <property type="match status" value="1"/>
</dbReference>
<dbReference type="PROSITE" id="PS00211">
    <property type="entry name" value="ABC_TRANSPORTER_1"/>
    <property type="match status" value="1"/>
</dbReference>
<protein>
    <submittedName>
        <fullName evidence="10">ATP-binding cassette subfamily C protein CydD</fullName>
    </submittedName>
</protein>
<dbReference type="NCBIfam" id="TIGR02857">
    <property type="entry name" value="CydD"/>
    <property type="match status" value="1"/>
</dbReference>
<dbReference type="Pfam" id="PF00005">
    <property type="entry name" value="ABC_tran"/>
    <property type="match status" value="1"/>
</dbReference>
<reference evidence="10 11" key="1">
    <citation type="submission" date="2023-07" db="EMBL/GenBank/DDBJ databases">
        <title>Genomic Encyclopedia of Type Strains, Phase IV (KMG-IV): sequencing the most valuable type-strain genomes for metagenomic binning, comparative biology and taxonomic classification.</title>
        <authorList>
            <person name="Goeker M."/>
        </authorList>
    </citation>
    <scope>NUCLEOTIDE SEQUENCE [LARGE SCALE GENOMIC DNA]</scope>
    <source>
        <strain evidence="10 11">DSM 16460</strain>
    </source>
</reference>
<dbReference type="CDD" id="cd18584">
    <property type="entry name" value="ABC_6TM_AarD_CydD"/>
    <property type="match status" value="1"/>
</dbReference>
<feature type="transmembrane region" description="Helical" evidence="7">
    <location>
        <begin position="229"/>
        <end position="253"/>
    </location>
</feature>
<dbReference type="InterPro" id="IPR027417">
    <property type="entry name" value="P-loop_NTPase"/>
</dbReference>
<evidence type="ECO:0000256" key="6">
    <source>
        <dbReference type="ARBA" id="ARBA00023136"/>
    </source>
</evidence>
<dbReference type="InterPro" id="IPR003439">
    <property type="entry name" value="ABC_transporter-like_ATP-bd"/>
</dbReference>
<proteinExistence type="predicted"/>
<keyword evidence="4 10" id="KW-0067">ATP-binding</keyword>
<evidence type="ECO:0000256" key="4">
    <source>
        <dbReference type="ARBA" id="ARBA00022840"/>
    </source>
</evidence>
<dbReference type="PANTHER" id="PTHR24221">
    <property type="entry name" value="ATP-BINDING CASSETTE SUB-FAMILY B"/>
    <property type="match status" value="1"/>
</dbReference>
<feature type="transmembrane region" description="Helical" evidence="7">
    <location>
        <begin position="12"/>
        <end position="39"/>
    </location>
</feature>
<dbReference type="InterPro" id="IPR036640">
    <property type="entry name" value="ABC1_TM_sf"/>
</dbReference>
<gene>
    <name evidence="10" type="ORF">J2S77_002243</name>
</gene>
<dbReference type="SUPFAM" id="SSF90123">
    <property type="entry name" value="ABC transporter transmembrane region"/>
    <property type="match status" value="1"/>
</dbReference>
<evidence type="ECO:0000259" key="9">
    <source>
        <dbReference type="PROSITE" id="PS50929"/>
    </source>
</evidence>
<evidence type="ECO:0000256" key="1">
    <source>
        <dbReference type="ARBA" id="ARBA00004651"/>
    </source>
</evidence>
<evidence type="ECO:0000259" key="8">
    <source>
        <dbReference type="PROSITE" id="PS50893"/>
    </source>
</evidence>
<accession>A0ABT9VH00</accession>
<dbReference type="RefSeq" id="WP_306977351.1">
    <property type="nucleotide sequence ID" value="NZ_JAUSTQ010000010.1"/>
</dbReference>
<keyword evidence="2 7" id="KW-0812">Transmembrane</keyword>
<feature type="transmembrane region" description="Helical" evidence="7">
    <location>
        <begin position="259"/>
        <end position="279"/>
    </location>
</feature>
<dbReference type="PROSITE" id="PS50929">
    <property type="entry name" value="ABC_TM1F"/>
    <property type="match status" value="1"/>
</dbReference>
<comment type="caution">
    <text evidence="10">The sequence shown here is derived from an EMBL/GenBank/DDBJ whole genome shotgun (WGS) entry which is preliminary data.</text>
</comment>
<evidence type="ECO:0000256" key="7">
    <source>
        <dbReference type="SAM" id="Phobius"/>
    </source>
</evidence>
<feature type="domain" description="ABC transporter" evidence="8">
    <location>
        <begin position="331"/>
        <end position="564"/>
    </location>
</feature>
<dbReference type="EMBL" id="JAUSTQ010000010">
    <property type="protein sequence ID" value="MDQ0160240.1"/>
    <property type="molecule type" value="Genomic_DNA"/>
</dbReference>
<dbReference type="InterPro" id="IPR017871">
    <property type="entry name" value="ABC_transporter-like_CS"/>
</dbReference>
<evidence type="ECO:0000313" key="11">
    <source>
        <dbReference type="Proteomes" id="UP001224359"/>
    </source>
</evidence>
<keyword evidence="6 7" id="KW-0472">Membrane</keyword>
<dbReference type="InterPro" id="IPR039421">
    <property type="entry name" value="Type_1_exporter"/>
</dbReference>
<feature type="transmembrane region" description="Helical" evidence="7">
    <location>
        <begin position="156"/>
        <end position="174"/>
    </location>
</feature>
<dbReference type="Proteomes" id="UP001224359">
    <property type="component" value="Unassembled WGS sequence"/>
</dbReference>
<evidence type="ECO:0000313" key="10">
    <source>
        <dbReference type="EMBL" id="MDQ0160240.1"/>
    </source>
</evidence>
<dbReference type="Gene3D" id="1.20.1560.10">
    <property type="entry name" value="ABC transporter type 1, transmembrane domain"/>
    <property type="match status" value="1"/>
</dbReference>
<dbReference type="SMART" id="SM00382">
    <property type="entry name" value="AAA"/>
    <property type="match status" value="1"/>
</dbReference>
<comment type="subcellular location">
    <subcellularLocation>
        <location evidence="1">Cell membrane</location>
        <topology evidence="1">Multi-pass membrane protein</topology>
    </subcellularLocation>
</comment>
<dbReference type="GO" id="GO:0005524">
    <property type="term" value="F:ATP binding"/>
    <property type="evidence" value="ECO:0007669"/>
    <property type="project" value="UniProtKB-KW"/>
</dbReference>
<dbReference type="InterPro" id="IPR011527">
    <property type="entry name" value="ABC1_TM_dom"/>
</dbReference>